<dbReference type="PROSITE" id="PS01036">
    <property type="entry name" value="HSP70_3"/>
    <property type="match status" value="1"/>
</dbReference>
<dbReference type="Gene3D" id="3.90.640.10">
    <property type="entry name" value="Actin, Chain A, domain 4"/>
    <property type="match status" value="1"/>
</dbReference>
<dbReference type="GO" id="GO:0140662">
    <property type="term" value="F:ATP-dependent protein folding chaperone"/>
    <property type="evidence" value="ECO:0007669"/>
    <property type="project" value="InterPro"/>
</dbReference>
<dbReference type="Pfam" id="PF00012">
    <property type="entry name" value="HSP70"/>
    <property type="match status" value="2"/>
</dbReference>
<evidence type="ECO:0000256" key="4">
    <source>
        <dbReference type="RuleBase" id="RU003322"/>
    </source>
</evidence>
<dbReference type="SUPFAM" id="SSF53067">
    <property type="entry name" value="Actin-like ATPase domain"/>
    <property type="match status" value="2"/>
</dbReference>
<dbReference type="EMBL" id="OBMT01000021">
    <property type="protein sequence ID" value="SOC21096.1"/>
    <property type="molecule type" value="Genomic_DNA"/>
</dbReference>
<gene>
    <name evidence="5" type="ORF">SAMN05877831_12118</name>
</gene>
<evidence type="ECO:0000313" key="5">
    <source>
        <dbReference type="EMBL" id="SOC21096.1"/>
    </source>
</evidence>
<dbReference type="PROSITE" id="PS00329">
    <property type="entry name" value="HSP70_2"/>
    <property type="match status" value="1"/>
</dbReference>
<dbReference type="SUPFAM" id="SSF100920">
    <property type="entry name" value="Heat shock protein 70kD (HSP70), peptide-binding domain"/>
    <property type="match status" value="1"/>
</dbReference>
<sequence>MQGFEHKMHFGIDLGTTNSLISVFENGQARLIGGEAPLFPSVVSVLDCALVVGPVAKERLVAHPEATVAAFKRAMGTQKSFRLGKTSLSAPDLSALVLRALRERAEAELGVPVRDVVISVPAYFNQIQRRAVRQAALSADLNPIRLVNEPTAAALAYGLQDIDGEGHILVFDLGGGTFDVSIVEIFERVIEVKATSGDAYLGGEDFTEALVAHFIDTLGLRALSSEERAQLWGACEALKHQLSTAHAARCSFHPRKGEVELAITREGFAEVVSPLVQRLRLPVERALYDAKLGREQIDRVVLVGGATRMPVVRALVARLLGKLPEAGLDPDLVVALGAATQAALIARDAAFDDVMMTDVSAFSLGFEVARRQGNTQISGYFQPVIERNTVIPVSREHRFSPANERQKMVKLALYQGEAPLVKDNIALGHLEVRLPPGASVNEQISVRLSYDTSGLIEVDARVLSSGLQTSLVIEALAGEMSAAEREARRKALAALKVHPRDEEANIALMARIERWYAMARGGDRDWLQAMLAAFQDLLEGQNLSDIAQARTAISADLDAFEARYVR</sequence>
<evidence type="ECO:0000256" key="3">
    <source>
        <dbReference type="ARBA" id="ARBA00022840"/>
    </source>
</evidence>
<dbReference type="PROSITE" id="PS00297">
    <property type="entry name" value="HSP70_1"/>
    <property type="match status" value="1"/>
</dbReference>
<dbReference type="Gene3D" id="3.30.420.40">
    <property type="match status" value="2"/>
</dbReference>
<dbReference type="FunFam" id="3.30.420.40:FF:000545">
    <property type="entry name" value="Endoplasmic reticulum chaperone BiP"/>
    <property type="match status" value="1"/>
</dbReference>
<dbReference type="PANTHER" id="PTHR19375">
    <property type="entry name" value="HEAT SHOCK PROTEIN 70KDA"/>
    <property type="match status" value="1"/>
</dbReference>
<reference evidence="6" key="1">
    <citation type="submission" date="2017-08" db="EMBL/GenBank/DDBJ databases">
        <authorList>
            <person name="Varghese N."/>
            <person name="Submissions S."/>
        </authorList>
    </citation>
    <scope>NUCLEOTIDE SEQUENCE [LARGE SCALE GENOMIC DNA]</scope>
    <source>
        <strain evidence="6">JA276</strain>
    </source>
</reference>
<dbReference type="AlphaFoldDB" id="A0A285TK74"/>
<dbReference type="InterPro" id="IPR029047">
    <property type="entry name" value="HSP70_peptide-bd_sf"/>
</dbReference>
<dbReference type="Gene3D" id="2.60.34.10">
    <property type="entry name" value="Substrate Binding Domain Of DNAk, Chain A, domain 1"/>
    <property type="match status" value="1"/>
</dbReference>
<name>A0A285TK74_9RHOB</name>
<evidence type="ECO:0000256" key="1">
    <source>
        <dbReference type="ARBA" id="ARBA00007381"/>
    </source>
</evidence>
<evidence type="ECO:0000256" key="2">
    <source>
        <dbReference type="ARBA" id="ARBA00022741"/>
    </source>
</evidence>
<organism evidence="5 6">
    <name type="scientific">Rhodobacter maris</name>
    <dbReference type="NCBI Taxonomy" id="446682"/>
    <lineage>
        <taxon>Bacteria</taxon>
        <taxon>Pseudomonadati</taxon>
        <taxon>Pseudomonadota</taxon>
        <taxon>Alphaproteobacteria</taxon>
        <taxon>Rhodobacterales</taxon>
        <taxon>Rhodobacter group</taxon>
        <taxon>Rhodobacter</taxon>
    </lineage>
</organism>
<keyword evidence="3 4" id="KW-0067">ATP-binding</keyword>
<proteinExistence type="inferred from homology"/>
<evidence type="ECO:0000313" key="6">
    <source>
        <dbReference type="Proteomes" id="UP000219111"/>
    </source>
</evidence>
<protein>
    <submittedName>
        <fullName evidence="5">Molecular chaperone HscC</fullName>
    </submittedName>
</protein>
<dbReference type="InterPro" id="IPR018181">
    <property type="entry name" value="Heat_shock_70_CS"/>
</dbReference>
<dbReference type="Proteomes" id="UP000219111">
    <property type="component" value="Unassembled WGS sequence"/>
</dbReference>
<dbReference type="InterPro" id="IPR013126">
    <property type="entry name" value="Hsp_70_fam"/>
</dbReference>
<dbReference type="PRINTS" id="PR00301">
    <property type="entry name" value="HEATSHOCK70"/>
</dbReference>
<keyword evidence="6" id="KW-1185">Reference proteome</keyword>
<dbReference type="InterPro" id="IPR043129">
    <property type="entry name" value="ATPase_NBD"/>
</dbReference>
<accession>A0A285TK74</accession>
<keyword evidence="2 4" id="KW-0547">Nucleotide-binding</keyword>
<dbReference type="GO" id="GO:0005524">
    <property type="term" value="F:ATP binding"/>
    <property type="evidence" value="ECO:0007669"/>
    <property type="project" value="UniProtKB-KW"/>
</dbReference>
<comment type="similarity">
    <text evidence="1 4">Belongs to the heat shock protein 70 family.</text>
</comment>